<feature type="region of interest" description="Disordered" evidence="8">
    <location>
        <begin position="390"/>
        <end position="414"/>
    </location>
</feature>
<comment type="function">
    <text evidence="7">Component of the SMC5-SMC6 complex, that promotes sister chromatid alignment after DNA damage and facilitates double-stranded DNA breaks (DSBs) repair via homologous recombination between sister chromatids.</text>
</comment>
<evidence type="ECO:0000256" key="6">
    <source>
        <dbReference type="ARBA" id="ARBA00023242"/>
    </source>
</evidence>
<name>A0A8T2VAA2_CERRI</name>
<feature type="compositionally biased region" description="Polar residues" evidence="8">
    <location>
        <begin position="350"/>
        <end position="364"/>
    </location>
</feature>
<evidence type="ECO:0000313" key="10">
    <source>
        <dbReference type="EMBL" id="KAH7441289.1"/>
    </source>
</evidence>
<evidence type="ECO:0000256" key="1">
    <source>
        <dbReference type="ARBA" id="ARBA00004123"/>
    </source>
</evidence>
<feature type="region of interest" description="Disordered" evidence="8">
    <location>
        <begin position="348"/>
        <end position="375"/>
    </location>
</feature>
<evidence type="ECO:0000256" key="5">
    <source>
        <dbReference type="ARBA" id="ARBA00023204"/>
    </source>
</evidence>
<dbReference type="InterPro" id="IPR014854">
    <property type="entry name" value="Nse4_C"/>
</dbReference>
<dbReference type="OMA" id="WQLVSPR"/>
<dbReference type="Pfam" id="PF08743">
    <property type="entry name" value="Nse4_C"/>
    <property type="match status" value="1"/>
</dbReference>
<dbReference type="GO" id="GO:0030915">
    <property type="term" value="C:Smc5-Smc6 complex"/>
    <property type="evidence" value="ECO:0007669"/>
    <property type="project" value="UniProtKB-UniRule"/>
</dbReference>
<feature type="compositionally biased region" description="Basic and acidic residues" evidence="8">
    <location>
        <begin position="390"/>
        <end position="401"/>
    </location>
</feature>
<evidence type="ECO:0000256" key="4">
    <source>
        <dbReference type="ARBA" id="ARBA00023172"/>
    </source>
</evidence>
<evidence type="ECO:0000256" key="8">
    <source>
        <dbReference type="SAM" id="MobiDB-lite"/>
    </source>
</evidence>
<feature type="domain" description="Non-structural maintenance of chromosome element 4 C-terminal" evidence="9">
    <location>
        <begin position="253"/>
        <end position="344"/>
    </location>
</feature>
<comment type="subcellular location">
    <subcellularLocation>
        <location evidence="1 7">Nucleus</location>
    </subcellularLocation>
</comment>
<dbReference type="GO" id="GO:0006281">
    <property type="term" value="P:DNA repair"/>
    <property type="evidence" value="ECO:0007669"/>
    <property type="project" value="UniProtKB-UniRule"/>
</dbReference>
<sequence>MANLRNFIHLSLKRHVDGECFSLDSRLTALPPTRGHSYAMSQARVLRAAGLNEGVEDVKLGSVSGRRLLRSHYRRLKASIAEGKDTLFREDASSFNEIVSRADDLYSLVQRPREQVADAEALLQISEAFLSSIKEIRRGNTVKASDFVSGILRNFREPTDLASDQSIALDWRTLGSEANFIFHDAPGIHTMLGPMDSEPKRRKIAASRRREKGIVAVTARPETVADGGDKQSHTDKNIRAMFNVLRRFGEQGCELEKLVLSRDSFSHTVENIFCLSFLVKDGRAQITVQDGKHYVAFKYAPTAAERSGRPQAGEQHHQVVNTQFVFRFDFKDWSLMKEIVEPGTELMPKRSQQALTSQSSTPIRKNSRNRGRISSDHYKLTVELNIHENENVEQHHARDGPSARSKLPMKKRIL</sequence>
<organism evidence="10 11">
    <name type="scientific">Ceratopteris richardii</name>
    <name type="common">Triangle waterfern</name>
    <dbReference type="NCBI Taxonomy" id="49495"/>
    <lineage>
        <taxon>Eukaryota</taxon>
        <taxon>Viridiplantae</taxon>
        <taxon>Streptophyta</taxon>
        <taxon>Embryophyta</taxon>
        <taxon>Tracheophyta</taxon>
        <taxon>Polypodiopsida</taxon>
        <taxon>Polypodiidae</taxon>
        <taxon>Polypodiales</taxon>
        <taxon>Pteridineae</taxon>
        <taxon>Pteridaceae</taxon>
        <taxon>Parkerioideae</taxon>
        <taxon>Ceratopteris</taxon>
    </lineage>
</organism>
<dbReference type="PANTHER" id="PTHR16140">
    <property type="entry name" value="NON-STRUCTURAL MAINTENANCE OF CHROMOSOMES ELEMENT 4"/>
    <property type="match status" value="1"/>
</dbReference>
<protein>
    <recommendedName>
        <fullName evidence="7">Non-structural maintenance of chromosomes element 4</fullName>
    </recommendedName>
</protein>
<evidence type="ECO:0000256" key="2">
    <source>
        <dbReference type="ARBA" id="ARBA00008997"/>
    </source>
</evidence>
<comment type="subunit">
    <text evidence="7">Component of the SMC5-SMC6 complex.</text>
</comment>
<reference evidence="10" key="1">
    <citation type="submission" date="2021-08" db="EMBL/GenBank/DDBJ databases">
        <title>WGS assembly of Ceratopteris richardii.</title>
        <authorList>
            <person name="Marchant D.B."/>
            <person name="Chen G."/>
            <person name="Jenkins J."/>
            <person name="Shu S."/>
            <person name="Leebens-Mack J."/>
            <person name="Grimwood J."/>
            <person name="Schmutz J."/>
            <person name="Soltis P."/>
            <person name="Soltis D."/>
            <person name="Chen Z.-H."/>
        </authorList>
    </citation>
    <scope>NUCLEOTIDE SEQUENCE</scope>
    <source>
        <strain evidence="10">Whitten #5841</strain>
        <tissue evidence="10">Leaf</tissue>
    </source>
</reference>
<accession>A0A8T2VAA2</accession>
<proteinExistence type="inferred from homology"/>
<dbReference type="Proteomes" id="UP000825935">
    <property type="component" value="Chromosome 3"/>
</dbReference>
<evidence type="ECO:0000259" key="9">
    <source>
        <dbReference type="Pfam" id="PF08743"/>
    </source>
</evidence>
<keyword evidence="4 7" id="KW-0233">DNA recombination</keyword>
<dbReference type="InterPro" id="IPR027786">
    <property type="entry name" value="Nse4/EID"/>
</dbReference>
<dbReference type="AlphaFoldDB" id="A0A8T2VAA2"/>
<dbReference type="EMBL" id="CM035408">
    <property type="protein sequence ID" value="KAH7441289.1"/>
    <property type="molecule type" value="Genomic_DNA"/>
</dbReference>
<evidence type="ECO:0000256" key="3">
    <source>
        <dbReference type="ARBA" id="ARBA00022763"/>
    </source>
</evidence>
<keyword evidence="3 7" id="KW-0227">DNA damage</keyword>
<keyword evidence="5 7" id="KW-0234">DNA repair</keyword>
<comment type="similarity">
    <text evidence="2 7">Belongs to the NSE4 family.</text>
</comment>
<gene>
    <name evidence="10" type="ORF">KP509_03G032300</name>
</gene>
<evidence type="ECO:0000313" key="11">
    <source>
        <dbReference type="Proteomes" id="UP000825935"/>
    </source>
</evidence>
<dbReference type="OrthoDB" id="361242at2759"/>
<keyword evidence="11" id="KW-1185">Reference proteome</keyword>
<dbReference type="GO" id="GO:0006310">
    <property type="term" value="P:DNA recombination"/>
    <property type="evidence" value="ECO:0007669"/>
    <property type="project" value="UniProtKB-UniRule"/>
</dbReference>
<dbReference type="GO" id="GO:0005634">
    <property type="term" value="C:nucleus"/>
    <property type="evidence" value="ECO:0007669"/>
    <property type="project" value="UniProtKB-SubCell"/>
</dbReference>
<keyword evidence="6 7" id="KW-0539">Nucleus</keyword>
<dbReference type="PANTHER" id="PTHR16140:SF0">
    <property type="entry name" value="NON-STRUCTURAL MAINTENANCE OF CHROMOSOMES ELEMENT 4"/>
    <property type="match status" value="1"/>
</dbReference>
<evidence type="ECO:0000256" key="7">
    <source>
        <dbReference type="RuleBase" id="RU365071"/>
    </source>
</evidence>
<comment type="caution">
    <text evidence="10">The sequence shown here is derived from an EMBL/GenBank/DDBJ whole genome shotgun (WGS) entry which is preliminary data.</text>
</comment>